<name>A0A0C3BSF1_PILCF</name>
<evidence type="ECO:0000256" key="1">
    <source>
        <dbReference type="SAM" id="MobiDB-lite"/>
    </source>
</evidence>
<dbReference type="Gene3D" id="3.60.110.10">
    <property type="entry name" value="Carbon-nitrogen hydrolase"/>
    <property type="match status" value="1"/>
</dbReference>
<feature type="compositionally biased region" description="Low complexity" evidence="1">
    <location>
        <begin position="158"/>
        <end position="172"/>
    </location>
</feature>
<dbReference type="PANTHER" id="PTHR11750">
    <property type="entry name" value="PROTEIN N-TERMINAL AMIDASE"/>
    <property type="match status" value="1"/>
</dbReference>
<dbReference type="PANTHER" id="PTHR11750:SF26">
    <property type="entry name" value="PROTEIN N-TERMINAL AMIDASE"/>
    <property type="match status" value="1"/>
</dbReference>
<dbReference type="AlphaFoldDB" id="A0A0C3BSF1"/>
<accession>A0A0C3BSF1</accession>
<gene>
    <name evidence="2" type="ORF">PILCRDRAFT_813396</name>
</gene>
<dbReference type="EMBL" id="KN832975">
    <property type="protein sequence ID" value="KIM89458.1"/>
    <property type="molecule type" value="Genomic_DNA"/>
</dbReference>
<reference evidence="3" key="2">
    <citation type="submission" date="2015-01" db="EMBL/GenBank/DDBJ databases">
        <title>Evolutionary Origins and Diversification of the Mycorrhizal Mutualists.</title>
        <authorList>
            <consortium name="DOE Joint Genome Institute"/>
            <consortium name="Mycorrhizal Genomics Consortium"/>
            <person name="Kohler A."/>
            <person name="Kuo A."/>
            <person name="Nagy L.G."/>
            <person name="Floudas D."/>
            <person name="Copeland A."/>
            <person name="Barry K.W."/>
            <person name="Cichocki N."/>
            <person name="Veneault-Fourrey C."/>
            <person name="LaButti K."/>
            <person name="Lindquist E.A."/>
            <person name="Lipzen A."/>
            <person name="Lundell T."/>
            <person name="Morin E."/>
            <person name="Murat C."/>
            <person name="Riley R."/>
            <person name="Ohm R."/>
            <person name="Sun H."/>
            <person name="Tunlid A."/>
            <person name="Henrissat B."/>
            <person name="Grigoriev I.V."/>
            <person name="Hibbett D.S."/>
            <person name="Martin F."/>
        </authorList>
    </citation>
    <scope>NUCLEOTIDE SEQUENCE [LARGE SCALE GENOMIC DNA]</scope>
    <source>
        <strain evidence="3">F 1598</strain>
    </source>
</reference>
<organism evidence="2 3">
    <name type="scientific">Piloderma croceum (strain F 1598)</name>
    <dbReference type="NCBI Taxonomy" id="765440"/>
    <lineage>
        <taxon>Eukaryota</taxon>
        <taxon>Fungi</taxon>
        <taxon>Dikarya</taxon>
        <taxon>Basidiomycota</taxon>
        <taxon>Agaricomycotina</taxon>
        <taxon>Agaricomycetes</taxon>
        <taxon>Agaricomycetidae</taxon>
        <taxon>Atheliales</taxon>
        <taxon>Atheliaceae</taxon>
        <taxon>Piloderma</taxon>
    </lineage>
</organism>
<dbReference type="STRING" id="765440.A0A0C3BSF1"/>
<dbReference type="InterPro" id="IPR036526">
    <property type="entry name" value="C-N_Hydrolase_sf"/>
</dbReference>
<dbReference type="SUPFAM" id="SSF56317">
    <property type="entry name" value="Carbon-nitrogen hydrolase"/>
    <property type="match status" value="1"/>
</dbReference>
<proteinExistence type="predicted"/>
<dbReference type="InterPro" id="IPR039703">
    <property type="entry name" value="Nta1"/>
</dbReference>
<dbReference type="Proteomes" id="UP000054166">
    <property type="component" value="Unassembled WGS sequence"/>
</dbReference>
<dbReference type="GO" id="GO:0008418">
    <property type="term" value="F:protein-N-terminal asparagine amidohydrolase activity"/>
    <property type="evidence" value="ECO:0007669"/>
    <property type="project" value="InterPro"/>
</dbReference>
<evidence type="ECO:0000313" key="2">
    <source>
        <dbReference type="EMBL" id="KIM89458.1"/>
    </source>
</evidence>
<reference evidence="2 3" key="1">
    <citation type="submission" date="2014-04" db="EMBL/GenBank/DDBJ databases">
        <authorList>
            <consortium name="DOE Joint Genome Institute"/>
            <person name="Kuo A."/>
            <person name="Tarkka M."/>
            <person name="Buscot F."/>
            <person name="Kohler A."/>
            <person name="Nagy L.G."/>
            <person name="Floudas D."/>
            <person name="Copeland A."/>
            <person name="Barry K.W."/>
            <person name="Cichocki N."/>
            <person name="Veneault-Fourrey C."/>
            <person name="LaButti K."/>
            <person name="Lindquist E.A."/>
            <person name="Lipzen A."/>
            <person name="Lundell T."/>
            <person name="Morin E."/>
            <person name="Murat C."/>
            <person name="Sun H."/>
            <person name="Tunlid A."/>
            <person name="Henrissat B."/>
            <person name="Grigoriev I.V."/>
            <person name="Hibbett D.S."/>
            <person name="Martin F."/>
            <person name="Nordberg H.P."/>
            <person name="Cantor M.N."/>
            <person name="Hua S.X."/>
        </authorList>
    </citation>
    <scope>NUCLEOTIDE SEQUENCE [LARGE SCALE GENOMIC DNA]</scope>
    <source>
        <strain evidence="2 3">F 1598</strain>
    </source>
</reference>
<dbReference type="FunCoup" id="A0A0C3BSF1">
    <property type="interactions" value="6"/>
</dbReference>
<dbReference type="InParanoid" id="A0A0C3BSF1"/>
<dbReference type="GO" id="GO:0030163">
    <property type="term" value="P:protein catabolic process"/>
    <property type="evidence" value="ECO:0007669"/>
    <property type="project" value="TreeGrafter"/>
</dbReference>
<dbReference type="OrthoDB" id="201515at2759"/>
<dbReference type="GO" id="GO:0070773">
    <property type="term" value="F:protein-N-terminal glutamine amidohydrolase activity"/>
    <property type="evidence" value="ECO:0007669"/>
    <property type="project" value="InterPro"/>
</dbReference>
<dbReference type="HOGENOM" id="CLU_009854_1_0_1"/>
<evidence type="ECO:0000313" key="3">
    <source>
        <dbReference type="Proteomes" id="UP000054166"/>
    </source>
</evidence>
<sequence>MIFTGYMFPNAHSIHPYLEDPRNGSTSRFCSDLALSLRCYVTAGFPERLSPDEIGVKDATGTPVAGDNSVEGEVGIRNEVDIVGANSAVLYGPDGCWVGGYRKTNLFKTDLTWAKAGTGFTTFQLPAPLHTVTLAICNDLNVFNSTSHLPPPQHADPQKTSPPQSPTQTTSSWTLKEGPYELADYCIAQKTNLLILLDAWLTSGESVHDEEEHDWHNVNYWAARLRPLWVNEGVEGGFVEDGDITEPDVGDETVVVVCNRFGEENGESFAGTSCLLSMRRKSGRPKLFEAMGRREEGVRLWTAG</sequence>
<protein>
    <recommendedName>
        <fullName evidence="4">CN hydrolase domain-containing protein</fullName>
    </recommendedName>
</protein>
<evidence type="ECO:0008006" key="4">
    <source>
        <dbReference type="Google" id="ProtNLM"/>
    </source>
</evidence>
<keyword evidence="3" id="KW-1185">Reference proteome</keyword>
<feature type="region of interest" description="Disordered" evidence="1">
    <location>
        <begin position="147"/>
        <end position="173"/>
    </location>
</feature>